<keyword evidence="2" id="KW-0223">Dioxygenase</keyword>
<gene>
    <name evidence="2" type="ORF">IW245_000363</name>
</gene>
<evidence type="ECO:0000313" key="2">
    <source>
        <dbReference type="EMBL" id="MBG6134169.1"/>
    </source>
</evidence>
<dbReference type="RefSeq" id="WP_197001434.1">
    <property type="nucleotide sequence ID" value="NZ_BONS01000026.1"/>
</dbReference>
<evidence type="ECO:0000259" key="1">
    <source>
        <dbReference type="Pfam" id="PF07883"/>
    </source>
</evidence>
<keyword evidence="3" id="KW-1185">Reference proteome</keyword>
<dbReference type="InterPro" id="IPR013096">
    <property type="entry name" value="Cupin_2"/>
</dbReference>
<dbReference type="Gene3D" id="2.60.120.10">
    <property type="entry name" value="Jelly Rolls"/>
    <property type="match status" value="1"/>
</dbReference>
<dbReference type="AlphaFoldDB" id="A0A8J7G9J5"/>
<feature type="domain" description="Cupin type-2" evidence="1">
    <location>
        <begin position="37"/>
        <end position="105"/>
    </location>
</feature>
<comment type="caution">
    <text evidence="2">The sequence shown here is derived from an EMBL/GenBank/DDBJ whole genome shotgun (WGS) entry which is preliminary data.</text>
</comment>
<dbReference type="EMBL" id="JADOUF010000001">
    <property type="protein sequence ID" value="MBG6134169.1"/>
    <property type="molecule type" value="Genomic_DNA"/>
</dbReference>
<dbReference type="SUPFAM" id="SSF51182">
    <property type="entry name" value="RmlC-like cupins"/>
    <property type="match status" value="1"/>
</dbReference>
<dbReference type="InterPro" id="IPR011051">
    <property type="entry name" value="RmlC_Cupin_sf"/>
</dbReference>
<reference evidence="2" key="1">
    <citation type="submission" date="2020-11" db="EMBL/GenBank/DDBJ databases">
        <title>Sequencing the genomes of 1000 actinobacteria strains.</title>
        <authorList>
            <person name="Klenk H.-P."/>
        </authorList>
    </citation>
    <scope>NUCLEOTIDE SEQUENCE</scope>
    <source>
        <strain evidence="2">DSM 45356</strain>
    </source>
</reference>
<proteinExistence type="predicted"/>
<sequence length="118" mass="12838">MRTFTSHDAALTNEYGIQVGRWSQYENLSGLPFDAMWCVIEPGGSTTEHGHPEVEYMVVLSGSGRLTTPNAVTEVEPGTVLLLDSDETHVIDNLSDSERLVLLSTYWLPGASQEGPSA</sequence>
<protein>
    <submittedName>
        <fullName evidence="2">Quercetin dioxygenase-like cupin family protein</fullName>
    </submittedName>
</protein>
<keyword evidence="2" id="KW-0560">Oxidoreductase</keyword>
<dbReference type="Pfam" id="PF07883">
    <property type="entry name" value="Cupin_2"/>
    <property type="match status" value="1"/>
</dbReference>
<dbReference type="InterPro" id="IPR014710">
    <property type="entry name" value="RmlC-like_jellyroll"/>
</dbReference>
<organism evidence="2 3">
    <name type="scientific">Longispora fulva</name>
    <dbReference type="NCBI Taxonomy" id="619741"/>
    <lineage>
        <taxon>Bacteria</taxon>
        <taxon>Bacillati</taxon>
        <taxon>Actinomycetota</taxon>
        <taxon>Actinomycetes</taxon>
        <taxon>Micromonosporales</taxon>
        <taxon>Micromonosporaceae</taxon>
        <taxon>Longispora</taxon>
    </lineage>
</organism>
<accession>A0A8J7G9J5</accession>
<dbReference type="GO" id="GO:0051213">
    <property type="term" value="F:dioxygenase activity"/>
    <property type="evidence" value="ECO:0007669"/>
    <property type="project" value="UniProtKB-KW"/>
</dbReference>
<dbReference type="Proteomes" id="UP000622552">
    <property type="component" value="Unassembled WGS sequence"/>
</dbReference>
<name>A0A8J7G9J5_9ACTN</name>
<evidence type="ECO:0000313" key="3">
    <source>
        <dbReference type="Proteomes" id="UP000622552"/>
    </source>
</evidence>